<evidence type="ECO:0000313" key="3">
    <source>
        <dbReference type="EMBL" id="CAA9276504.1"/>
    </source>
</evidence>
<feature type="region of interest" description="Disordered" evidence="1">
    <location>
        <begin position="1"/>
        <end position="28"/>
    </location>
</feature>
<gene>
    <name evidence="3" type="ORF">AVDCRST_MAG10-3619</name>
</gene>
<evidence type="ECO:0000256" key="1">
    <source>
        <dbReference type="SAM" id="MobiDB-lite"/>
    </source>
</evidence>
<evidence type="ECO:0000259" key="2">
    <source>
        <dbReference type="Pfam" id="PF15567"/>
    </source>
</evidence>
<reference evidence="3" key="1">
    <citation type="submission" date="2020-02" db="EMBL/GenBank/DDBJ databases">
        <authorList>
            <person name="Meier V. D."/>
        </authorList>
    </citation>
    <scope>NUCLEOTIDE SEQUENCE</scope>
    <source>
        <strain evidence="3">AVDCRST_MAG10</strain>
    </source>
</reference>
<dbReference type="Pfam" id="PF15567">
    <property type="entry name" value="Imm35"/>
    <property type="match status" value="1"/>
</dbReference>
<dbReference type="EMBL" id="CADCTB010000217">
    <property type="protein sequence ID" value="CAA9276504.1"/>
    <property type="molecule type" value="Genomic_DNA"/>
</dbReference>
<accession>A0A6J4JCE9</accession>
<protein>
    <recommendedName>
        <fullName evidence="2">Immunity protein 35 domain-containing protein</fullName>
    </recommendedName>
</protein>
<proteinExistence type="predicted"/>
<name>A0A6J4JCE9_9ACTN</name>
<dbReference type="InterPro" id="IPR029082">
    <property type="entry name" value="Imm35"/>
</dbReference>
<feature type="domain" description="Immunity protein 35" evidence="2">
    <location>
        <begin position="30"/>
        <end position="106"/>
    </location>
</feature>
<organism evidence="3">
    <name type="scientific">uncultured Acidimicrobiales bacterium</name>
    <dbReference type="NCBI Taxonomy" id="310071"/>
    <lineage>
        <taxon>Bacteria</taxon>
        <taxon>Bacillati</taxon>
        <taxon>Actinomycetota</taxon>
        <taxon>Acidimicrobiia</taxon>
        <taxon>Acidimicrobiales</taxon>
        <taxon>environmental samples</taxon>
    </lineage>
</organism>
<feature type="compositionally biased region" description="Basic residues" evidence="1">
    <location>
        <begin position="1"/>
        <end position="14"/>
    </location>
</feature>
<dbReference type="AlphaFoldDB" id="A0A6J4JCE9"/>
<sequence>MDRSKGVSRGRRRLPSLQDAPVTSVTNSEQAVAVAERMLDEHVRPAIDDEVAVTEVREFPTCWVIGFNTVAYLETGSITHALVGLGPIIVNRRSGEARIGTSASPAERQLDPR</sequence>